<evidence type="ECO:0000313" key="4">
    <source>
        <dbReference type="EMBL" id="RCW82684.1"/>
    </source>
</evidence>
<protein>
    <submittedName>
        <fullName evidence="4">Fimbrial chaperone protein</fullName>
    </submittedName>
</protein>
<dbReference type="PANTHER" id="PTHR30251:SF4">
    <property type="entry name" value="SLR1668 PROTEIN"/>
    <property type="match status" value="1"/>
</dbReference>
<sequence>MRTMLYGIGAMSLFMLFSGVAQSASLRVSPTNLEMIAPGSAGVLTLTNEAKRPINVQIRVFRWTQIDGVEQLEPTNDVIVSPPSTTLPSAKEYAVRVVRVTKKPVAGEEGYRIIVDELPDPSRKRAGTVALVVRYSIPVFFKDEDASPPKVAWGLVKSKGALMLRARNTGDTRLRLADVQLTQGGRVLGNRKGLVGYVLGESSMEWPIASGKSVSSGSADLKAQSDFGPLNADVSISGR</sequence>
<dbReference type="InterPro" id="IPR050643">
    <property type="entry name" value="Periplasmic_pilus_chap"/>
</dbReference>
<dbReference type="InterPro" id="IPR016147">
    <property type="entry name" value="Pili_assmbl_chaperone_N"/>
</dbReference>
<evidence type="ECO:0000256" key="1">
    <source>
        <dbReference type="SAM" id="MobiDB-lite"/>
    </source>
</evidence>
<dbReference type="InterPro" id="IPR008962">
    <property type="entry name" value="PapD-like_sf"/>
</dbReference>
<accession>A0A368YWW5</accession>
<dbReference type="GO" id="GO:0030288">
    <property type="term" value="C:outer membrane-bounded periplasmic space"/>
    <property type="evidence" value="ECO:0007669"/>
    <property type="project" value="InterPro"/>
</dbReference>
<name>A0A368YWW5_9HYPH</name>
<keyword evidence="2" id="KW-0732">Signal</keyword>
<dbReference type="SUPFAM" id="SSF49354">
    <property type="entry name" value="PapD-like"/>
    <property type="match status" value="1"/>
</dbReference>
<dbReference type="OrthoDB" id="511700at2"/>
<dbReference type="RefSeq" id="WP_114430555.1">
    <property type="nucleotide sequence ID" value="NZ_QPJM01000007.1"/>
</dbReference>
<dbReference type="Proteomes" id="UP000253324">
    <property type="component" value="Unassembled WGS sequence"/>
</dbReference>
<dbReference type="Gene3D" id="2.60.40.10">
    <property type="entry name" value="Immunoglobulins"/>
    <property type="match status" value="1"/>
</dbReference>
<dbReference type="GO" id="GO:0071555">
    <property type="term" value="P:cell wall organization"/>
    <property type="evidence" value="ECO:0007669"/>
    <property type="project" value="InterPro"/>
</dbReference>
<feature type="domain" description="Pili assembly chaperone N-terminal" evidence="3">
    <location>
        <begin position="26"/>
        <end position="142"/>
    </location>
</feature>
<comment type="caution">
    <text evidence="4">The sequence shown here is derived from an EMBL/GenBank/DDBJ whole genome shotgun (WGS) entry which is preliminary data.</text>
</comment>
<dbReference type="PANTHER" id="PTHR30251">
    <property type="entry name" value="PILUS ASSEMBLY CHAPERONE"/>
    <property type="match status" value="1"/>
</dbReference>
<feature type="chain" id="PRO_5016696891" evidence="2">
    <location>
        <begin position="24"/>
        <end position="239"/>
    </location>
</feature>
<dbReference type="AlphaFoldDB" id="A0A368YWW5"/>
<evidence type="ECO:0000259" key="3">
    <source>
        <dbReference type="Pfam" id="PF00345"/>
    </source>
</evidence>
<dbReference type="InterPro" id="IPR013783">
    <property type="entry name" value="Ig-like_fold"/>
</dbReference>
<keyword evidence="5" id="KW-1185">Reference proteome</keyword>
<feature type="region of interest" description="Disordered" evidence="1">
    <location>
        <begin position="211"/>
        <end position="239"/>
    </location>
</feature>
<feature type="signal peptide" evidence="2">
    <location>
        <begin position="1"/>
        <end position="23"/>
    </location>
</feature>
<evidence type="ECO:0000256" key="2">
    <source>
        <dbReference type="SAM" id="SignalP"/>
    </source>
</evidence>
<evidence type="ECO:0000313" key="5">
    <source>
        <dbReference type="Proteomes" id="UP000253324"/>
    </source>
</evidence>
<proteinExistence type="predicted"/>
<organism evidence="4 5">
    <name type="scientific">Phyllobacterium bourgognense</name>
    <dbReference type="NCBI Taxonomy" id="314236"/>
    <lineage>
        <taxon>Bacteria</taxon>
        <taxon>Pseudomonadati</taxon>
        <taxon>Pseudomonadota</taxon>
        <taxon>Alphaproteobacteria</taxon>
        <taxon>Hyphomicrobiales</taxon>
        <taxon>Phyllobacteriaceae</taxon>
        <taxon>Phyllobacterium</taxon>
    </lineage>
</organism>
<dbReference type="EMBL" id="QPJM01000007">
    <property type="protein sequence ID" value="RCW82684.1"/>
    <property type="molecule type" value="Genomic_DNA"/>
</dbReference>
<gene>
    <name evidence="4" type="ORF">C7476_10794</name>
</gene>
<dbReference type="Pfam" id="PF00345">
    <property type="entry name" value="PapD_N"/>
    <property type="match status" value="1"/>
</dbReference>
<reference evidence="4 5" key="1">
    <citation type="submission" date="2018-07" db="EMBL/GenBank/DDBJ databases">
        <title>Genomic Encyclopedia of Type Strains, Phase III (KMG-III): the genomes of soil and plant-associated and newly described type strains.</title>
        <authorList>
            <person name="Whitman W."/>
        </authorList>
    </citation>
    <scope>NUCLEOTIDE SEQUENCE [LARGE SCALE GENOMIC DNA]</scope>
    <source>
        <strain evidence="4 5">31-25a</strain>
    </source>
</reference>